<dbReference type="EMBL" id="BAABAL010000027">
    <property type="protein sequence ID" value="GAA4036752.1"/>
    <property type="molecule type" value="Genomic_DNA"/>
</dbReference>
<evidence type="ECO:0008006" key="3">
    <source>
        <dbReference type="Google" id="ProtNLM"/>
    </source>
</evidence>
<protein>
    <recommendedName>
        <fullName evidence="3">3-methyladenine DNA glycosylase</fullName>
    </recommendedName>
</protein>
<comment type="caution">
    <text evidence="1">The sequence shown here is derived from an EMBL/GenBank/DDBJ whole genome shotgun (WGS) entry which is preliminary data.</text>
</comment>
<evidence type="ECO:0000313" key="2">
    <source>
        <dbReference type="Proteomes" id="UP001501747"/>
    </source>
</evidence>
<evidence type="ECO:0000313" key="1">
    <source>
        <dbReference type="EMBL" id="GAA4036752.1"/>
    </source>
</evidence>
<dbReference type="RefSeq" id="WP_344885963.1">
    <property type="nucleotide sequence ID" value="NZ_BAABAL010000027.1"/>
</dbReference>
<keyword evidence="2" id="KW-1185">Reference proteome</keyword>
<proteinExistence type="predicted"/>
<name>A0ABP7U6F2_9PSEU</name>
<dbReference type="Proteomes" id="UP001501747">
    <property type="component" value="Unassembled WGS sequence"/>
</dbReference>
<gene>
    <name evidence="1" type="ORF">GCM10022247_73230</name>
</gene>
<organism evidence="1 2">
    <name type="scientific">Allokutzneria multivorans</name>
    <dbReference type="NCBI Taxonomy" id="1142134"/>
    <lineage>
        <taxon>Bacteria</taxon>
        <taxon>Bacillati</taxon>
        <taxon>Actinomycetota</taxon>
        <taxon>Actinomycetes</taxon>
        <taxon>Pseudonocardiales</taxon>
        <taxon>Pseudonocardiaceae</taxon>
        <taxon>Allokutzneria</taxon>
    </lineage>
</organism>
<accession>A0ABP7U6F2</accession>
<sequence length="293" mass="33397">MTVVLSEAEWRARRDAHLARVSPWTQGHRERRIKGLKHPVLDFLFTYYSFRPSRLERWHPGPDVVLEGANEYLEWAGYAAAEHGVALDLSTFTDARRRTAEFVLALLTATASRPPRLGCFGLHEWAMVYRTTPEEVRHTGWSLRLGHNGTDSVVEGSRVACSHFDAFRFFTEPARPLNAMQPTRESQIALEQPGCLHANMDLFRWSYKLAPFTPSDLVTDCFELAVDVRELDMRASPYDLAELGYPPVRIETPEGRAEYVKAQADFAERAAPLRQALIELCQRLLRYPVGAVR</sequence>
<reference evidence="2" key="1">
    <citation type="journal article" date="2019" name="Int. J. Syst. Evol. Microbiol.">
        <title>The Global Catalogue of Microorganisms (GCM) 10K type strain sequencing project: providing services to taxonomists for standard genome sequencing and annotation.</title>
        <authorList>
            <consortium name="The Broad Institute Genomics Platform"/>
            <consortium name="The Broad Institute Genome Sequencing Center for Infectious Disease"/>
            <person name="Wu L."/>
            <person name="Ma J."/>
        </authorList>
    </citation>
    <scope>NUCLEOTIDE SEQUENCE [LARGE SCALE GENOMIC DNA]</scope>
    <source>
        <strain evidence="2">JCM 17342</strain>
    </source>
</reference>